<dbReference type="RefSeq" id="WP_254757199.1">
    <property type="nucleotide sequence ID" value="NZ_JANCLT010000001.1"/>
</dbReference>
<feature type="region of interest" description="Disordered" evidence="1">
    <location>
        <begin position="30"/>
        <end position="75"/>
    </location>
</feature>
<evidence type="ECO:0000313" key="3">
    <source>
        <dbReference type="Proteomes" id="UP001156102"/>
    </source>
</evidence>
<reference evidence="2" key="1">
    <citation type="submission" date="2022-07" db="EMBL/GenBank/DDBJ databases">
        <authorList>
            <person name="Li W.-J."/>
            <person name="Deng Q.-Q."/>
        </authorList>
    </citation>
    <scope>NUCLEOTIDE SEQUENCE</scope>
    <source>
        <strain evidence="2">SYSU M60031</strain>
    </source>
</reference>
<sequence>MAAFIHKLNVSNQRGSMNFGNGGNLQDLKVSKTYSGSGGNSDATILNGRRQNDGGTLAGRAAEQRNRSFRRRRNR</sequence>
<feature type="compositionally biased region" description="Polar residues" evidence="1">
    <location>
        <begin position="32"/>
        <end position="44"/>
    </location>
</feature>
<dbReference type="Proteomes" id="UP001156102">
    <property type="component" value="Unassembled WGS sequence"/>
</dbReference>
<accession>A0AA42BPF9</accession>
<dbReference type="EMBL" id="JANCLT010000001">
    <property type="protein sequence ID" value="MCP8967509.1"/>
    <property type="molecule type" value="Genomic_DNA"/>
</dbReference>
<evidence type="ECO:0000256" key="1">
    <source>
        <dbReference type="SAM" id="MobiDB-lite"/>
    </source>
</evidence>
<dbReference type="AlphaFoldDB" id="A0AA42BPF9"/>
<proteinExistence type="predicted"/>
<gene>
    <name evidence="2" type="ORF">NK662_03000</name>
</gene>
<organism evidence="2 3">
    <name type="scientific">Ectobacillus ponti</name>
    <dbReference type="NCBI Taxonomy" id="2961894"/>
    <lineage>
        <taxon>Bacteria</taxon>
        <taxon>Bacillati</taxon>
        <taxon>Bacillota</taxon>
        <taxon>Bacilli</taxon>
        <taxon>Bacillales</taxon>
        <taxon>Bacillaceae</taxon>
        <taxon>Ectobacillus</taxon>
    </lineage>
</organism>
<keyword evidence="3" id="KW-1185">Reference proteome</keyword>
<name>A0AA42BPF9_9BACI</name>
<evidence type="ECO:0000313" key="2">
    <source>
        <dbReference type="EMBL" id="MCP8967509.1"/>
    </source>
</evidence>
<protein>
    <submittedName>
        <fullName evidence="2">Uncharacterized protein</fullName>
    </submittedName>
</protein>
<comment type="caution">
    <text evidence="2">The sequence shown here is derived from an EMBL/GenBank/DDBJ whole genome shotgun (WGS) entry which is preliminary data.</text>
</comment>